<dbReference type="Proteomes" id="UP000029273">
    <property type="component" value="Unassembled WGS sequence"/>
</dbReference>
<accession>A0A1A6C6M7</accession>
<dbReference type="AlphaFoldDB" id="A0A1A6C6M7"/>
<keyword evidence="2" id="KW-1185">Reference proteome</keyword>
<organism evidence="1 2">
    <name type="scientific">Acidihalobacter prosperus</name>
    <dbReference type="NCBI Taxonomy" id="160660"/>
    <lineage>
        <taxon>Bacteria</taxon>
        <taxon>Pseudomonadati</taxon>
        <taxon>Pseudomonadota</taxon>
        <taxon>Gammaproteobacteria</taxon>
        <taxon>Chromatiales</taxon>
        <taxon>Ectothiorhodospiraceae</taxon>
        <taxon>Acidihalobacter</taxon>
    </lineage>
</organism>
<reference evidence="1 2" key="1">
    <citation type="journal article" date="2014" name="Genome Announc.">
        <title>Draft Genome Sequence of the Iron-Oxidizing, Acidophilic, and Halotolerant 'Thiobacillus prosperus' Type Strain DSM 5130.</title>
        <authorList>
            <person name="Ossandon F.J."/>
            <person name="Cardenas J.P."/>
            <person name="Corbett M."/>
            <person name="Quatrini R."/>
            <person name="Holmes D.S."/>
            <person name="Watkin E."/>
        </authorList>
    </citation>
    <scope>NUCLEOTIDE SEQUENCE [LARGE SCALE GENOMIC DNA]</scope>
    <source>
        <strain evidence="1 2">DSM 5130</strain>
    </source>
</reference>
<comment type="caution">
    <text evidence="1">The sequence shown here is derived from an EMBL/GenBank/DDBJ whole genome shotgun (WGS) entry which is preliminary data.</text>
</comment>
<evidence type="ECO:0000313" key="2">
    <source>
        <dbReference type="Proteomes" id="UP000029273"/>
    </source>
</evidence>
<dbReference type="EMBL" id="JQSG02000002">
    <property type="protein sequence ID" value="OBS10213.1"/>
    <property type="molecule type" value="Genomic_DNA"/>
</dbReference>
<proteinExistence type="predicted"/>
<sequence>MARPRFEKPVNISGPAPTGHARVVANPAFMRFIGGRGHGVQSPAAWVARP</sequence>
<gene>
    <name evidence="1" type="ORF">Thpro_021263</name>
</gene>
<evidence type="ECO:0000313" key="1">
    <source>
        <dbReference type="EMBL" id="OBS10213.1"/>
    </source>
</evidence>
<protein>
    <submittedName>
        <fullName evidence="1">Uncharacterized protein</fullName>
    </submittedName>
</protein>
<name>A0A1A6C6M7_9GAMM</name>